<accession>A0A1J5PRW1</accession>
<protein>
    <submittedName>
        <fullName evidence="1">Uncharacterized protein</fullName>
    </submittedName>
</protein>
<reference evidence="1" key="1">
    <citation type="submission" date="2016-10" db="EMBL/GenBank/DDBJ databases">
        <title>Sequence of Gallionella enrichment culture.</title>
        <authorList>
            <person name="Poehlein A."/>
            <person name="Muehling M."/>
            <person name="Daniel R."/>
        </authorList>
    </citation>
    <scope>NUCLEOTIDE SEQUENCE</scope>
</reference>
<dbReference type="AlphaFoldDB" id="A0A1J5PRW1"/>
<sequence length="169" mass="18920">MLHMLGVDVGHDGNRRGQAVEGTVGLVRLNHHPLARTRPRVRSIGMNDTAVNHGRVKPALIQQCRNHGGCRGLAMRSGNRNVRFQPHQLGQHLCPPHHRQLPPPRFFQLGVALLDGRGNHHHRRLTDILGALALVKGRAKRDQPVGDLRRLRVRSLHAVAKRHQNFGNP</sequence>
<dbReference type="EMBL" id="MLJW01006694">
    <property type="protein sequence ID" value="OIQ66309.1"/>
    <property type="molecule type" value="Genomic_DNA"/>
</dbReference>
<name>A0A1J5PRW1_9ZZZZ</name>
<evidence type="ECO:0000313" key="1">
    <source>
        <dbReference type="EMBL" id="OIQ66309.1"/>
    </source>
</evidence>
<gene>
    <name evidence="1" type="ORF">GALL_521240</name>
</gene>
<comment type="caution">
    <text evidence="1">The sequence shown here is derived from an EMBL/GenBank/DDBJ whole genome shotgun (WGS) entry which is preliminary data.</text>
</comment>
<organism evidence="1">
    <name type="scientific">mine drainage metagenome</name>
    <dbReference type="NCBI Taxonomy" id="410659"/>
    <lineage>
        <taxon>unclassified sequences</taxon>
        <taxon>metagenomes</taxon>
        <taxon>ecological metagenomes</taxon>
    </lineage>
</organism>
<proteinExistence type="predicted"/>